<keyword evidence="1" id="KW-1133">Transmembrane helix</keyword>
<name>A0A0G0TS44_9BACT</name>
<dbReference type="Proteomes" id="UP000034072">
    <property type="component" value="Unassembled WGS sequence"/>
</dbReference>
<keyword evidence="1" id="KW-0812">Transmembrane</keyword>
<dbReference type="Gene3D" id="3.30.70.60">
    <property type="match status" value="1"/>
</dbReference>
<reference evidence="2 3" key="1">
    <citation type="journal article" date="2015" name="Nature">
        <title>rRNA introns, odd ribosomes, and small enigmatic genomes across a large radiation of phyla.</title>
        <authorList>
            <person name="Brown C.T."/>
            <person name="Hug L.A."/>
            <person name="Thomas B.C."/>
            <person name="Sharon I."/>
            <person name="Castelle C.J."/>
            <person name="Singh A."/>
            <person name="Wilkins M.J."/>
            <person name="Williams K.H."/>
            <person name="Banfield J.F."/>
        </authorList>
    </citation>
    <scope>NUCLEOTIDE SEQUENCE [LARGE SCALE GENOMIC DNA]</scope>
</reference>
<evidence type="ECO:0000256" key="1">
    <source>
        <dbReference type="SAM" id="Phobius"/>
    </source>
</evidence>
<feature type="transmembrane region" description="Helical" evidence="1">
    <location>
        <begin position="7"/>
        <end position="26"/>
    </location>
</feature>
<sequence>MTPTTKNYIGATLISISLFGLIAFAWPEYSSIPTIKTGIIEMEKNKAMATTALESIKKIKEEYESRGPIVTKVTKLIPQKKNTEEIISTIEAIISVTGVRLSRLAVGDAKSQSGLPYNLSPIELTINGAYPSIGVFLKTIESNIRLLDVTSVQMGKDQQNPGQLSFKISISGYYLKNDAPTINK</sequence>
<dbReference type="InterPro" id="IPR014717">
    <property type="entry name" value="Transl_elong_EF1B/ribsomal_bS6"/>
</dbReference>
<accession>A0A0G0TS44</accession>
<keyword evidence="1" id="KW-0472">Membrane</keyword>
<evidence type="ECO:0000313" key="2">
    <source>
        <dbReference type="EMBL" id="KKR40672.1"/>
    </source>
</evidence>
<evidence type="ECO:0008006" key="4">
    <source>
        <dbReference type="Google" id="ProtNLM"/>
    </source>
</evidence>
<comment type="caution">
    <text evidence="2">The sequence shown here is derived from an EMBL/GenBank/DDBJ whole genome shotgun (WGS) entry which is preliminary data.</text>
</comment>
<evidence type="ECO:0000313" key="3">
    <source>
        <dbReference type="Proteomes" id="UP000034072"/>
    </source>
</evidence>
<dbReference type="GO" id="GO:0043683">
    <property type="term" value="P:type IV pilus assembly"/>
    <property type="evidence" value="ECO:0007669"/>
    <property type="project" value="InterPro"/>
</dbReference>
<dbReference type="Pfam" id="PF04350">
    <property type="entry name" value="PilO"/>
    <property type="match status" value="1"/>
</dbReference>
<gene>
    <name evidence="2" type="ORF">UT75_C0006G0051</name>
</gene>
<dbReference type="GO" id="GO:0043107">
    <property type="term" value="P:type IV pilus-dependent motility"/>
    <property type="evidence" value="ECO:0007669"/>
    <property type="project" value="InterPro"/>
</dbReference>
<protein>
    <recommendedName>
        <fullName evidence="4">Pilus assembly protein, PilO</fullName>
    </recommendedName>
</protein>
<dbReference type="AlphaFoldDB" id="A0A0G0TS44"/>
<dbReference type="InterPro" id="IPR007445">
    <property type="entry name" value="PilO"/>
</dbReference>
<proteinExistence type="predicted"/>
<dbReference type="EMBL" id="LBXZ01000006">
    <property type="protein sequence ID" value="KKR40672.1"/>
    <property type="molecule type" value="Genomic_DNA"/>
</dbReference>
<organism evidence="2 3">
    <name type="scientific">Candidatus Yanofskybacteria bacterium GW2011_GWE2_40_11</name>
    <dbReference type="NCBI Taxonomy" id="1619033"/>
    <lineage>
        <taxon>Bacteria</taxon>
        <taxon>Candidatus Yanofskyibacteriota</taxon>
    </lineage>
</organism>